<evidence type="ECO:0000313" key="2">
    <source>
        <dbReference type="Proteomes" id="UP001159427"/>
    </source>
</evidence>
<accession>A0ABN8T3L4</accession>
<protein>
    <submittedName>
        <fullName evidence="1">Uncharacterized protein</fullName>
    </submittedName>
</protein>
<comment type="caution">
    <text evidence="1">The sequence shown here is derived from an EMBL/GenBank/DDBJ whole genome shotgun (WGS) entry which is preliminary data.</text>
</comment>
<sequence length="88" mass="10309">MRDTKKKADGSEQIRVLYPKFKNGEASIRDIRIEQNFGKKYQPLFSLNHTYYVEEFYQTYLEAENTKQLGAAANELRDKAPLPMNSME</sequence>
<evidence type="ECO:0000313" key="1">
    <source>
        <dbReference type="EMBL" id="CAH3198844.1"/>
    </source>
</evidence>
<keyword evidence="2" id="KW-1185">Reference proteome</keyword>
<reference evidence="1 2" key="1">
    <citation type="submission" date="2022-05" db="EMBL/GenBank/DDBJ databases">
        <authorList>
            <consortium name="Genoscope - CEA"/>
            <person name="William W."/>
        </authorList>
    </citation>
    <scope>NUCLEOTIDE SEQUENCE [LARGE SCALE GENOMIC DNA]</scope>
</reference>
<organism evidence="1 2">
    <name type="scientific">Porites evermanni</name>
    <dbReference type="NCBI Taxonomy" id="104178"/>
    <lineage>
        <taxon>Eukaryota</taxon>
        <taxon>Metazoa</taxon>
        <taxon>Cnidaria</taxon>
        <taxon>Anthozoa</taxon>
        <taxon>Hexacorallia</taxon>
        <taxon>Scleractinia</taxon>
        <taxon>Fungiina</taxon>
        <taxon>Poritidae</taxon>
        <taxon>Porites</taxon>
    </lineage>
</organism>
<dbReference type="EMBL" id="CALNXI010006027">
    <property type="protein sequence ID" value="CAH3198844.1"/>
    <property type="molecule type" value="Genomic_DNA"/>
</dbReference>
<dbReference type="Proteomes" id="UP001159427">
    <property type="component" value="Unassembled WGS sequence"/>
</dbReference>
<proteinExistence type="predicted"/>
<name>A0ABN8T3L4_9CNID</name>
<gene>
    <name evidence="1" type="ORF">PEVE_00037155</name>
</gene>